<gene>
    <name evidence="5" type="primary">bla</name>
    <name evidence="5" type="ORF">FNT36_19560</name>
</gene>
<dbReference type="Pfam" id="PF13354">
    <property type="entry name" value="Beta-lactamase2"/>
    <property type="match status" value="1"/>
</dbReference>
<dbReference type="Proteomes" id="UP000317624">
    <property type="component" value="Unassembled WGS sequence"/>
</dbReference>
<organism evidence="5 6">
    <name type="scientific">Hymenobacter setariae</name>
    <dbReference type="NCBI Taxonomy" id="2594794"/>
    <lineage>
        <taxon>Bacteria</taxon>
        <taxon>Pseudomonadati</taxon>
        <taxon>Bacteroidota</taxon>
        <taxon>Cytophagia</taxon>
        <taxon>Cytophagales</taxon>
        <taxon>Hymenobacteraceae</taxon>
        <taxon>Hymenobacter</taxon>
    </lineage>
</organism>
<reference evidence="5 6" key="1">
    <citation type="submission" date="2019-07" db="EMBL/GenBank/DDBJ databases">
        <title>Hymenobacter sp. straun FUR1 Genome sequencing and assembly.</title>
        <authorList>
            <person name="Chhetri G."/>
        </authorList>
    </citation>
    <scope>NUCLEOTIDE SEQUENCE [LARGE SCALE GENOMIC DNA]</scope>
    <source>
        <strain evidence="5 6">Fur1</strain>
    </source>
</reference>
<dbReference type="PANTHER" id="PTHR35333:SF3">
    <property type="entry name" value="BETA-LACTAMASE-TYPE TRANSPEPTIDASE FOLD CONTAINING PROTEIN"/>
    <property type="match status" value="1"/>
</dbReference>
<dbReference type="SUPFAM" id="SSF56601">
    <property type="entry name" value="beta-lactamase/transpeptidase-like"/>
    <property type="match status" value="1"/>
</dbReference>
<dbReference type="GO" id="GO:0046677">
    <property type="term" value="P:response to antibiotic"/>
    <property type="evidence" value="ECO:0007669"/>
    <property type="project" value="InterPro"/>
</dbReference>
<comment type="similarity">
    <text evidence="2">Belongs to the class-A beta-lactamase family.</text>
</comment>
<comment type="catalytic activity">
    <reaction evidence="1">
        <text>a beta-lactam + H2O = a substituted beta-amino acid</text>
        <dbReference type="Rhea" id="RHEA:20401"/>
        <dbReference type="ChEBI" id="CHEBI:15377"/>
        <dbReference type="ChEBI" id="CHEBI:35627"/>
        <dbReference type="ChEBI" id="CHEBI:140347"/>
        <dbReference type="EC" id="3.5.2.6"/>
    </reaction>
</comment>
<dbReference type="InterPro" id="IPR012338">
    <property type="entry name" value="Beta-lactam/transpept-like"/>
</dbReference>
<keyword evidence="6" id="KW-1185">Reference proteome</keyword>
<dbReference type="OrthoDB" id="9784149at2"/>
<dbReference type="PANTHER" id="PTHR35333">
    <property type="entry name" value="BETA-LACTAMASE"/>
    <property type="match status" value="1"/>
</dbReference>
<feature type="domain" description="Beta-lactamase class A catalytic" evidence="4">
    <location>
        <begin position="64"/>
        <end position="291"/>
    </location>
</feature>
<dbReference type="NCBIfam" id="NF033103">
    <property type="entry name" value="bla_class_A"/>
    <property type="match status" value="1"/>
</dbReference>
<evidence type="ECO:0000259" key="4">
    <source>
        <dbReference type="Pfam" id="PF13354"/>
    </source>
</evidence>
<dbReference type="Gene3D" id="3.40.710.10">
    <property type="entry name" value="DD-peptidase/beta-lactamase superfamily"/>
    <property type="match status" value="1"/>
</dbReference>
<dbReference type="EMBL" id="VMRJ01000005">
    <property type="protein sequence ID" value="TVT38393.1"/>
    <property type="molecule type" value="Genomic_DNA"/>
</dbReference>
<dbReference type="InterPro" id="IPR045155">
    <property type="entry name" value="Beta-lactam_cat"/>
</dbReference>
<evidence type="ECO:0000313" key="5">
    <source>
        <dbReference type="EMBL" id="TVT38393.1"/>
    </source>
</evidence>
<dbReference type="GO" id="GO:0008800">
    <property type="term" value="F:beta-lactamase activity"/>
    <property type="evidence" value="ECO:0007669"/>
    <property type="project" value="UniProtKB-EC"/>
</dbReference>
<dbReference type="PRINTS" id="PR00118">
    <property type="entry name" value="BLACTAMASEA"/>
</dbReference>
<dbReference type="AlphaFoldDB" id="A0A558BPJ7"/>
<evidence type="ECO:0000256" key="1">
    <source>
        <dbReference type="ARBA" id="ARBA00001526"/>
    </source>
</evidence>
<dbReference type="NCBIfam" id="NF012099">
    <property type="entry name" value="SubclassA2"/>
    <property type="match status" value="1"/>
</dbReference>
<evidence type="ECO:0000313" key="6">
    <source>
        <dbReference type="Proteomes" id="UP000317624"/>
    </source>
</evidence>
<protein>
    <recommendedName>
        <fullName evidence="3">beta-lactamase</fullName>
        <ecNumber evidence="3">3.5.2.6</ecNumber>
    </recommendedName>
</protein>
<dbReference type="RefSeq" id="WP_144851218.1">
    <property type="nucleotide sequence ID" value="NZ_VMRJ01000005.1"/>
</dbReference>
<proteinExistence type="inferred from homology"/>
<evidence type="ECO:0000256" key="2">
    <source>
        <dbReference type="ARBA" id="ARBA00009009"/>
    </source>
</evidence>
<dbReference type="EC" id="3.5.2.6" evidence="3"/>
<name>A0A558BPJ7_9BACT</name>
<evidence type="ECO:0000256" key="3">
    <source>
        <dbReference type="ARBA" id="ARBA00012865"/>
    </source>
</evidence>
<sequence length="320" mass="34098">MKFLFFSAGLLAFANPIQPAKLVGPCATARQAQVEARPTSQLARSAALQAEVARAVAGFAGTVGVAVQEVETGASAQVNGQAHLPMQSVYKFPLALAVLHQVELGRLQLDQELLLRPADLLPNTWSPLRERYPAGNVRVPLREVLRYTVSESDNNGCDILFRLLGGPAAVQAYVRSLGVADVHIAATEEEMHRREDVQYTNWATPAAMCQLFANFSRGRYLAPASRAVLWQMLATSPSGLKRLRAGVPAGTEVAHKTGTSGTNAAGLTAATNDAGLLTLPNGQHVAVVVFVTNATAPEEASESLIAAVSRVVWRHFTAKS</sequence>
<dbReference type="InterPro" id="IPR000871">
    <property type="entry name" value="Beta-lactam_class-A"/>
</dbReference>
<comment type="caution">
    <text evidence="5">The sequence shown here is derived from an EMBL/GenBank/DDBJ whole genome shotgun (WGS) entry which is preliminary data.</text>
</comment>
<accession>A0A558BPJ7</accession>
<dbReference type="GO" id="GO:0030655">
    <property type="term" value="P:beta-lactam antibiotic catabolic process"/>
    <property type="evidence" value="ECO:0007669"/>
    <property type="project" value="InterPro"/>
</dbReference>